<evidence type="ECO:0000313" key="2">
    <source>
        <dbReference type="EMBL" id="KKP44777.1"/>
    </source>
</evidence>
<keyword evidence="1" id="KW-0812">Transmembrane</keyword>
<evidence type="ECO:0000313" key="3">
    <source>
        <dbReference type="Proteomes" id="UP000034778"/>
    </source>
</evidence>
<reference evidence="2 3" key="1">
    <citation type="journal article" date="2015" name="Nature">
        <title>rRNA introns, odd ribosomes, and small enigmatic genomes across a large radiation of phyla.</title>
        <authorList>
            <person name="Brown C.T."/>
            <person name="Hug L.A."/>
            <person name="Thomas B.C."/>
            <person name="Sharon I."/>
            <person name="Castelle C.J."/>
            <person name="Singh A."/>
            <person name="Wilkins M.J."/>
            <person name="Williams K.H."/>
            <person name="Banfield J.F."/>
        </authorList>
    </citation>
    <scope>NUCLEOTIDE SEQUENCE [LARGE SCALE GENOMIC DNA]</scope>
</reference>
<protein>
    <submittedName>
        <fullName evidence="2">Uncharacterized protein</fullName>
    </submittedName>
</protein>
<accession>A0A0G0CMY6</accession>
<gene>
    <name evidence="2" type="ORF">UR35_C0006G0012</name>
</gene>
<keyword evidence="1" id="KW-0472">Membrane</keyword>
<name>A0A0G0CMY6_9BACT</name>
<proteinExistence type="predicted"/>
<sequence length="48" mass="5504">MANGKLPYIMLVMGLILVIAGLLIIISWQRGFVRLVPLQCPEYRKLYV</sequence>
<comment type="caution">
    <text evidence="2">The sequence shown here is derived from an EMBL/GenBank/DDBJ whole genome shotgun (WGS) entry which is preliminary data.</text>
</comment>
<dbReference type="STRING" id="1618566.UR35_C0006G0012"/>
<organism evidence="2 3">
    <name type="scientific">Candidatus Woesebacteria bacterium GW2011_GWB1_33_22</name>
    <dbReference type="NCBI Taxonomy" id="1618566"/>
    <lineage>
        <taxon>Bacteria</taxon>
        <taxon>Candidatus Woeseibacteriota</taxon>
    </lineage>
</organism>
<keyword evidence="1" id="KW-1133">Transmembrane helix</keyword>
<feature type="transmembrane region" description="Helical" evidence="1">
    <location>
        <begin position="6"/>
        <end position="28"/>
    </location>
</feature>
<dbReference type="AlphaFoldDB" id="A0A0G0CMY6"/>
<dbReference type="EMBL" id="LBOW01000006">
    <property type="protein sequence ID" value="KKP44777.1"/>
    <property type="molecule type" value="Genomic_DNA"/>
</dbReference>
<evidence type="ECO:0000256" key="1">
    <source>
        <dbReference type="SAM" id="Phobius"/>
    </source>
</evidence>
<dbReference type="Proteomes" id="UP000034778">
    <property type="component" value="Unassembled WGS sequence"/>
</dbReference>